<dbReference type="SUPFAM" id="SSF51735">
    <property type="entry name" value="NAD(P)-binding Rossmann-fold domains"/>
    <property type="match status" value="1"/>
</dbReference>
<dbReference type="PANTHER" id="PTHR45348">
    <property type="entry name" value="HYPOTHETICAL OXIDOREDUCTASE (EUROFUNG)"/>
    <property type="match status" value="1"/>
</dbReference>
<feature type="compositionally biased region" description="Low complexity" evidence="1">
    <location>
        <begin position="343"/>
        <end position="361"/>
    </location>
</feature>
<comment type="caution">
    <text evidence="3">The sequence shown here is derived from an EMBL/GenBank/DDBJ whole genome shotgun (WGS) entry which is preliminary data.</text>
</comment>
<dbReference type="InterPro" id="IPR036291">
    <property type="entry name" value="NAD(P)-bd_dom_sf"/>
</dbReference>
<dbReference type="AlphaFoldDB" id="A0A8H3HHD2"/>
<organism evidence="3 4">
    <name type="scientific">Rhizoctonia solani</name>
    <dbReference type="NCBI Taxonomy" id="456999"/>
    <lineage>
        <taxon>Eukaryota</taxon>
        <taxon>Fungi</taxon>
        <taxon>Dikarya</taxon>
        <taxon>Basidiomycota</taxon>
        <taxon>Agaricomycotina</taxon>
        <taxon>Agaricomycetes</taxon>
        <taxon>Cantharellales</taxon>
        <taxon>Ceratobasidiaceae</taxon>
        <taxon>Rhizoctonia</taxon>
    </lineage>
</organism>
<reference evidence="3" key="1">
    <citation type="submission" date="2021-01" db="EMBL/GenBank/DDBJ databases">
        <authorList>
            <person name="Kaushik A."/>
        </authorList>
    </citation>
    <scope>NUCLEOTIDE SEQUENCE</scope>
    <source>
        <strain evidence="3">AG2-2IIIB</strain>
    </source>
</reference>
<feature type="region of interest" description="Disordered" evidence="1">
    <location>
        <begin position="331"/>
        <end position="487"/>
    </location>
</feature>
<dbReference type="InterPro" id="IPR047122">
    <property type="entry name" value="Trans-enoyl_RdTase-like"/>
</dbReference>
<dbReference type="InterPro" id="IPR011032">
    <property type="entry name" value="GroES-like_sf"/>
</dbReference>
<dbReference type="Proteomes" id="UP000663843">
    <property type="component" value="Unassembled WGS sequence"/>
</dbReference>
<feature type="region of interest" description="Disordered" evidence="1">
    <location>
        <begin position="518"/>
        <end position="538"/>
    </location>
</feature>
<gene>
    <name evidence="3" type="ORF">RDB_LOCUS150467</name>
</gene>
<sequence>MHQTQPTDQISLVQSHPRGPVQLEPMHVPKPGPGRVIVRVAASTMNSLDHMILNYGILAQEWPWIGGNEYAGTVVSIGPAVENLVVGDRVVSIAVGFIEGQEVSGWQEYALVRADLCTKLPDHVPFEQACAVPTAFVAASIAIAIELGLKYPDPPPAPPRKTVDSIWESAMAALGGGATFGRNGAIQEAPLSPEAAAKKAEAVRLQREEDEREAKARRENDERICNKLTKSFAEEIERRRAQGRQHPAPRVPGYGTHPRQAYHFGPNNDPWSHTRPRHWDTCDMNRGTTWDSGGGEAHRRFEVIGERQGVTGLGLTGLGLDLGPRFGAAGLTPRGPVGVDELSTNGSTSTSTSTSTSMGRSGSDDSNTSMSTSEASGMSASYPGLPFPNVGPVARRGSEPSLRPPESLSTWTSVRSAPGPGLVPNLHCSPWPSTQPTDLNATRPRSSGSIRSKARSPAPSLRGTTSPFRVPTKFTSRSRGRGSPPYRVREPLEAKIEPAWPDRHDPPVLPLINRATPDVSSNHPTLSTPFPDPSSEVAGKQESWSLSAAGGIPDTFFPPPLAWRDNPVYVMDEPILVWGGATCAGRAALQLLKRAGYTNLYVVAAFERHSELAEIAPVNTKFFDYRDANVVDEIKTAIGPQKLNKVLDTVSMPCTLEPISQLVTSGAKIASFLPVNTPMPDGVEIKPVMFGRCNDYTGKDALSFNFGTETMWPLLGELLRKQEWVYPPMVHLSGGLQVCVTDARRLMSSREYAGKRLVFAVSST</sequence>
<feature type="compositionally biased region" description="Polar residues" evidence="1">
    <location>
        <begin position="518"/>
        <end position="528"/>
    </location>
</feature>
<dbReference type="SUPFAM" id="SSF50129">
    <property type="entry name" value="GroES-like"/>
    <property type="match status" value="1"/>
</dbReference>
<dbReference type="Gene3D" id="3.40.50.720">
    <property type="entry name" value="NAD(P)-binding Rossmann-like Domain"/>
    <property type="match status" value="1"/>
</dbReference>
<feature type="compositionally biased region" description="Polar residues" evidence="1">
    <location>
        <begin position="431"/>
        <end position="450"/>
    </location>
</feature>
<name>A0A8H3HHD2_9AGAM</name>
<feature type="domain" description="Enoyl reductase (ER)" evidence="2">
    <location>
        <begin position="19"/>
        <end position="758"/>
    </location>
</feature>
<protein>
    <recommendedName>
        <fullName evidence="2">Enoyl reductase (ER) domain-containing protein</fullName>
    </recommendedName>
</protein>
<accession>A0A8H3HHD2</accession>
<dbReference type="Gene3D" id="3.90.180.10">
    <property type="entry name" value="Medium-chain alcohol dehydrogenases, catalytic domain"/>
    <property type="match status" value="2"/>
</dbReference>
<dbReference type="EMBL" id="CAJMWT010005757">
    <property type="protein sequence ID" value="CAE6509330.1"/>
    <property type="molecule type" value="Genomic_DNA"/>
</dbReference>
<dbReference type="Pfam" id="PF08240">
    <property type="entry name" value="ADH_N"/>
    <property type="match status" value="1"/>
</dbReference>
<dbReference type="InterPro" id="IPR013154">
    <property type="entry name" value="ADH-like_N"/>
</dbReference>
<dbReference type="PANTHER" id="PTHR45348:SF2">
    <property type="entry name" value="ZINC-TYPE ALCOHOL DEHYDROGENASE-LIKE PROTEIN C2E1P3.01"/>
    <property type="match status" value="1"/>
</dbReference>
<dbReference type="GO" id="GO:0016651">
    <property type="term" value="F:oxidoreductase activity, acting on NAD(P)H"/>
    <property type="evidence" value="ECO:0007669"/>
    <property type="project" value="InterPro"/>
</dbReference>
<proteinExistence type="predicted"/>
<evidence type="ECO:0000259" key="2">
    <source>
        <dbReference type="SMART" id="SM00829"/>
    </source>
</evidence>
<feature type="compositionally biased region" description="Polar residues" evidence="1">
    <location>
        <begin position="364"/>
        <end position="379"/>
    </location>
</feature>
<evidence type="ECO:0000313" key="4">
    <source>
        <dbReference type="Proteomes" id="UP000663843"/>
    </source>
</evidence>
<evidence type="ECO:0000313" key="3">
    <source>
        <dbReference type="EMBL" id="CAE6509330.1"/>
    </source>
</evidence>
<dbReference type="InterPro" id="IPR020843">
    <property type="entry name" value="ER"/>
</dbReference>
<feature type="compositionally biased region" description="Low complexity" evidence="1">
    <location>
        <begin position="399"/>
        <end position="409"/>
    </location>
</feature>
<dbReference type="SMART" id="SM00829">
    <property type="entry name" value="PKS_ER"/>
    <property type="match status" value="1"/>
</dbReference>
<evidence type="ECO:0000256" key="1">
    <source>
        <dbReference type="SAM" id="MobiDB-lite"/>
    </source>
</evidence>